<feature type="compositionally biased region" description="Polar residues" evidence="1">
    <location>
        <begin position="788"/>
        <end position="817"/>
    </location>
</feature>
<evidence type="ECO:0000313" key="3">
    <source>
        <dbReference type="Proteomes" id="UP000785679"/>
    </source>
</evidence>
<feature type="compositionally biased region" description="Polar residues" evidence="1">
    <location>
        <begin position="755"/>
        <end position="772"/>
    </location>
</feature>
<feature type="region of interest" description="Disordered" evidence="1">
    <location>
        <begin position="527"/>
        <end position="562"/>
    </location>
</feature>
<feature type="region of interest" description="Disordered" evidence="1">
    <location>
        <begin position="1087"/>
        <end position="1141"/>
    </location>
</feature>
<evidence type="ECO:0000256" key="1">
    <source>
        <dbReference type="SAM" id="MobiDB-lite"/>
    </source>
</evidence>
<evidence type="ECO:0000313" key="2">
    <source>
        <dbReference type="EMBL" id="TNV85939.1"/>
    </source>
</evidence>
<accession>A0A8J8T870</accession>
<sequence>MLEQIQADQNPKDSFVFLLTLHNMAMCYQKLGILEDCAICLEACLANLNSPFLQDYFNDPNVPSLKLKLLKYKCKTHMQICALLSQVHKHKEAVIHAKEGIKIAHFLIKDLENMSQFYTNELLQRKPLEEISIISNYKFSLLEKTSVKLLPILRALRKKMAFEEDDPQLKNPDARKEDDFLQGGAADMKNLLGYLNQSEWIFSLNIGNIMQIAPLTMQDFMSVASFELELSREYVLEKLCFLAVSYFCMGTEFRFLHQLQEMLGEHIYSRRDSEYWHGKAVEIAITFLPSESPLVSHILMSYEKHHSPSNQVIPEDEHQEVQIRVIRQIRGVDSNKLQPIIRHHNDKDFRVPNTKDIEPLDYRAIVFKVPKKSNKENDFPQSSLDINNESSDGAAITDNNDSQIFKKNNGNGQQVFQRKRLSKSTNEQQKQKSSGKKNTNKSIGELEDDANHEDAAPHDAANSKYFSIIDDGMNNDGKMINMASIDSNSEFIANSNPINNKNNRKLKRIQDPANKDAFMDDQLQSNSFFNEGQLPDNTPQNQLEERRAKSSLGEQNGGGANRLRNKLGAAQKSNNGQQQNSLMLIQQMRGNSSSAMARLHPNQVIKNSSGGILNPLQQQQQQQFEQMNAGNKMNRSQFEANNDDGLLFNEMPSIGDVSVISNGFTKGGRHQILVAQPNGQQRRFKNNNNNVEHQSQAESVNQQQSAKNRNEVANQNSSSRDKSAPTRAPITDIRKKQSATINVDELPPANRDLGLSTTNTRQHTKQGGDQSLNLSLERDLQQQRLNHSTIGNNSLNTSITGQPTPQTSKQQRSSTNKQLTQQQQLALQQLAQQRGHQTSLGMRVPDKNQGVPGLQQKFFNSQQPPQMAGLVNAAIAPGQQSSEGLLQIMKKREKLNNSALATSKPDGRLQQQNLVPPQDNPQFLAQLSKLYSQKRTPTANAAISGTQSQTHGREMNIAVSGQGKKSAGTSAVKADKMKFQGFTQDNWNTGGGAAANALLMAGGDFQKMVQLENIKKGMARKSSKENSSTTTGTQQKQSMFHSTVTQGGSMQHQDSDEGSQLINSSAAAARQRHMQQQQQYENWLQFQNTGGANGSASTTKNRPPQQPQTNSLFEIQGGGIGGGRKATHTPQQQIRNTIQND</sequence>
<feature type="region of interest" description="Disordered" evidence="1">
    <location>
        <begin position="788"/>
        <end position="845"/>
    </location>
</feature>
<dbReference type="Proteomes" id="UP000785679">
    <property type="component" value="Unassembled WGS sequence"/>
</dbReference>
<comment type="caution">
    <text evidence="2">The sequence shown here is derived from an EMBL/GenBank/DDBJ whole genome shotgun (WGS) entry which is preliminary data.</text>
</comment>
<organism evidence="2 3">
    <name type="scientific">Halteria grandinella</name>
    <dbReference type="NCBI Taxonomy" id="5974"/>
    <lineage>
        <taxon>Eukaryota</taxon>
        <taxon>Sar</taxon>
        <taxon>Alveolata</taxon>
        <taxon>Ciliophora</taxon>
        <taxon>Intramacronucleata</taxon>
        <taxon>Spirotrichea</taxon>
        <taxon>Stichotrichia</taxon>
        <taxon>Sporadotrichida</taxon>
        <taxon>Halteriidae</taxon>
        <taxon>Halteria</taxon>
    </lineage>
</organism>
<feature type="compositionally biased region" description="Polar residues" evidence="1">
    <location>
        <begin position="379"/>
        <end position="416"/>
    </location>
</feature>
<feature type="region of interest" description="Disordered" evidence="1">
    <location>
        <begin position="692"/>
        <end position="772"/>
    </location>
</feature>
<feature type="compositionally biased region" description="Polar residues" evidence="1">
    <location>
        <begin position="423"/>
        <end position="432"/>
    </location>
</feature>
<feature type="compositionally biased region" description="Polar residues" evidence="1">
    <location>
        <begin position="692"/>
        <end position="718"/>
    </location>
</feature>
<dbReference type="OrthoDB" id="294535at2759"/>
<keyword evidence="3" id="KW-1185">Reference proteome</keyword>
<feature type="compositionally biased region" description="Polar residues" evidence="1">
    <location>
        <begin position="527"/>
        <end position="542"/>
    </location>
</feature>
<feature type="compositionally biased region" description="Polar residues" evidence="1">
    <location>
        <begin position="1039"/>
        <end position="1059"/>
    </location>
</feature>
<feature type="region of interest" description="Disordered" evidence="1">
    <location>
        <begin position="1017"/>
        <end position="1059"/>
    </location>
</feature>
<dbReference type="AlphaFoldDB" id="A0A8J8T870"/>
<name>A0A8J8T870_HALGN</name>
<feature type="compositionally biased region" description="Low complexity" evidence="1">
    <location>
        <begin position="1027"/>
        <end position="1038"/>
    </location>
</feature>
<protein>
    <submittedName>
        <fullName evidence="2">Uncharacterized protein</fullName>
    </submittedName>
</protein>
<proteinExistence type="predicted"/>
<gene>
    <name evidence="2" type="ORF">FGO68_gene13678</name>
</gene>
<feature type="region of interest" description="Disordered" evidence="1">
    <location>
        <begin position="373"/>
        <end position="443"/>
    </location>
</feature>
<reference evidence="2" key="1">
    <citation type="submission" date="2019-06" db="EMBL/GenBank/DDBJ databases">
        <authorList>
            <person name="Zheng W."/>
        </authorList>
    </citation>
    <scope>NUCLEOTIDE SEQUENCE</scope>
    <source>
        <strain evidence="2">QDHG01</strain>
    </source>
</reference>
<feature type="compositionally biased region" description="Polar residues" evidence="1">
    <location>
        <begin position="1087"/>
        <end position="1113"/>
    </location>
</feature>
<feature type="compositionally biased region" description="Low complexity" evidence="1">
    <location>
        <begin position="818"/>
        <end position="833"/>
    </location>
</feature>
<dbReference type="EMBL" id="RRYP01001445">
    <property type="protein sequence ID" value="TNV85939.1"/>
    <property type="molecule type" value="Genomic_DNA"/>
</dbReference>
<feature type="compositionally biased region" description="Polar residues" evidence="1">
    <location>
        <begin position="1128"/>
        <end position="1141"/>
    </location>
</feature>